<reference evidence="2" key="1">
    <citation type="journal article" date="2015" name="Nature">
        <title>Complex archaea that bridge the gap between prokaryotes and eukaryotes.</title>
        <authorList>
            <person name="Spang A."/>
            <person name="Saw J.H."/>
            <person name="Jorgensen S.L."/>
            <person name="Zaremba-Niedzwiedzka K."/>
            <person name="Martijn J."/>
            <person name="Lind A.E."/>
            <person name="van Eijk R."/>
            <person name="Schleper C."/>
            <person name="Guy L."/>
            <person name="Ettema T.J."/>
        </authorList>
    </citation>
    <scope>NUCLEOTIDE SEQUENCE</scope>
</reference>
<name>A0A0F9L7P7_9ZZZZ</name>
<evidence type="ECO:0000313" key="2">
    <source>
        <dbReference type="EMBL" id="KKM89533.1"/>
    </source>
</evidence>
<evidence type="ECO:0000256" key="1">
    <source>
        <dbReference type="SAM" id="MobiDB-lite"/>
    </source>
</evidence>
<feature type="region of interest" description="Disordered" evidence="1">
    <location>
        <begin position="1"/>
        <end position="62"/>
    </location>
</feature>
<gene>
    <name evidence="2" type="ORF">LCGC14_1247650</name>
</gene>
<organism evidence="2">
    <name type="scientific">marine sediment metagenome</name>
    <dbReference type="NCBI Taxonomy" id="412755"/>
    <lineage>
        <taxon>unclassified sequences</taxon>
        <taxon>metagenomes</taxon>
        <taxon>ecological metagenomes</taxon>
    </lineage>
</organism>
<sequence length="152" mass="15722">MTEVHEKSSNLPARASGGGSGGSSLCPQAHGGALQRGGTPEGSSKGGRVAAERRARMRERSEAIDDAMVGHVEHMNEIIGRLMGEAEKGEQWRCSCGQFGPKVSKLTLKEATEVAAMMMRAVKGPDTAVGVGVTVNVVAGVQVVPNLPAEDG</sequence>
<protein>
    <submittedName>
        <fullName evidence="2">Uncharacterized protein</fullName>
    </submittedName>
</protein>
<dbReference type="EMBL" id="LAZR01006803">
    <property type="protein sequence ID" value="KKM89533.1"/>
    <property type="molecule type" value="Genomic_DNA"/>
</dbReference>
<accession>A0A0F9L7P7</accession>
<dbReference type="AlphaFoldDB" id="A0A0F9L7P7"/>
<proteinExistence type="predicted"/>
<feature type="compositionally biased region" description="Basic and acidic residues" evidence="1">
    <location>
        <begin position="50"/>
        <end position="62"/>
    </location>
</feature>
<comment type="caution">
    <text evidence="2">The sequence shown here is derived from an EMBL/GenBank/DDBJ whole genome shotgun (WGS) entry which is preliminary data.</text>
</comment>